<feature type="compositionally biased region" description="Polar residues" evidence="1">
    <location>
        <begin position="120"/>
        <end position="140"/>
    </location>
</feature>
<feature type="region of interest" description="Disordered" evidence="1">
    <location>
        <begin position="251"/>
        <end position="292"/>
    </location>
</feature>
<feature type="region of interest" description="Disordered" evidence="1">
    <location>
        <begin position="1"/>
        <end position="158"/>
    </location>
</feature>
<dbReference type="EMBL" id="JAIFRP010000021">
    <property type="protein sequence ID" value="KAK2585935.1"/>
    <property type="molecule type" value="Genomic_DNA"/>
</dbReference>
<feature type="compositionally biased region" description="Basic and acidic residues" evidence="1">
    <location>
        <begin position="109"/>
        <end position="118"/>
    </location>
</feature>
<feature type="compositionally biased region" description="Low complexity" evidence="1">
    <location>
        <begin position="41"/>
        <end position="57"/>
    </location>
</feature>
<dbReference type="AlphaFoldDB" id="A0AAD9VTY2"/>
<sequence>MPAATYAEIAAGRAASTPITTTGGAEKRTGGETPSTPPQPATTSLVTLTTATTTTTSCGGSIVSPGVPTAKSPGASPRMSPVPLVAPIHNLVPHGRDPGPGFPPLAPSPRREGRRAEKTPATSPRETSQGAQNHQRQQRGPSGGAEEEGATAGRTPPPAIVTTAAATAVTIATTTGEVAQEEDWRVVGRGRKRACASPDNENNIMRSPGGPLSPSTGCGRTDTTGGISYRMTTEGFIIIIVTVMKRPSLRATSHSPLRGPVGASVRARGRDGWPMKANGRTGAATLEVPVPN</sequence>
<accession>A0AAD9VTY2</accession>
<comment type="caution">
    <text evidence="2">The sequence shown here is derived from an EMBL/GenBank/DDBJ whole genome shotgun (WGS) entry which is preliminary data.</text>
</comment>
<feature type="region of interest" description="Disordered" evidence="1">
    <location>
        <begin position="190"/>
        <end position="219"/>
    </location>
</feature>
<organism evidence="2 3">
    <name type="scientific">Odynerus spinipes</name>
    <dbReference type="NCBI Taxonomy" id="1348599"/>
    <lineage>
        <taxon>Eukaryota</taxon>
        <taxon>Metazoa</taxon>
        <taxon>Ecdysozoa</taxon>
        <taxon>Arthropoda</taxon>
        <taxon>Hexapoda</taxon>
        <taxon>Insecta</taxon>
        <taxon>Pterygota</taxon>
        <taxon>Neoptera</taxon>
        <taxon>Endopterygota</taxon>
        <taxon>Hymenoptera</taxon>
        <taxon>Apocrita</taxon>
        <taxon>Aculeata</taxon>
        <taxon>Vespoidea</taxon>
        <taxon>Vespidae</taxon>
        <taxon>Eumeninae</taxon>
        <taxon>Odynerus</taxon>
    </lineage>
</organism>
<protein>
    <submittedName>
        <fullName evidence="2">Uncharacterized protein</fullName>
    </submittedName>
</protein>
<evidence type="ECO:0000313" key="3">
    <source>
        <dbReference type="Proteomes" id="UP001258017"/>
    </source>
</evidence>
<reference evidence="2" key="1">
    <citation type="submission" date="2021-08" db="EMBL/GenBank/DDBJ databases">
        <authorList>
            <person name="Misof B."/>
            <person name="Oliver O."/>
            <person name="Podsiadlowski L."/>
            <person name="Donath A."/>
            <person name="Peters R."/>
            <person name="Mayer C."/>
            <person name="Rust J."/>
            <person name="Gunkel S."/>
            <person name="Lesny P."/>
            <person name="Martin S."/>
            <person name="Oeyen J.P."/>
            <person name="Petersen M."/>
            <person name="Panagiotis P."/>
            <person name="Wilbrandt J."/>
            <person name="Tanja T."/>
        </authorList>
    </citation>
    <scope>NUCLEOTIDE SEQUENCE</scope>
    <source>
        <strain evidence="2">GBR_01_08_01A</strain>
        <tissue evidence="2">Thorax + abdomen</tissue>
    </source>
</reference>
<keyword evidence="3" id="KW-1185">Reference proteome</keyword>
<evidence type="ECO:0000313" key="2">
    <source>
        <dbReference type="EMBL" id="KAK2585935.1"/>
    </source>
</evidence>
<name>A0AAD9VTY2_9HYME</name>
<dbReference type="Proteomes" id="UP001258017">
    <property type="component" value="Unassembled WGS sequence"/>
</dbReference>
<gene>
    <name evidence="2" type="ORF">KPH14_010517</name>
</gene>
<reference evidence="2" key="2">
    <citation type="journal article" date="2023" name="Commun. Biol.">
        <title>Intrasexual cuticular hydrocarbon dimorphism in a wasp sheds light on hydrocarbon biosynthesis genes in Hymenoptera.</title>
        <authorList>
            <person name="Moris V.C."/>
            <person name="Podsiadlowski L."/>
            <person name="Martin S."/>
            <person name="Oeyen J.P."/>
            <person name="Donath A."/>
            <person name="Petersen M."/>
            <person name="Wilbrandt J."/>
            <person name="Misof B."/>
            <person name="Liedtke D."/>
            <person name="Thamm M."/>
            <person name="Scheiner R."/>
            <person name="Schmitt T."/>
            <person name="Niehuis O."/>
        </authorList>
    </citation>
    <scope>NUCLEOTIDE SEQUENCE</scope>
    <source>
        <strain evidence="2">GBR_01_08_01A</strain>
    </source>
</reference>
<evidence type="ECO:0000256" key="1">
    <source>
        <dbReference type="SAM" id="MobiDB-lite"/>
    </source>
</evidence>
<proteinExistence type="predicted"/>